<keyword evidence="9 13" id="KW-1133">Transmembrane helix</keyword>
<dbReference type="GeneID" id="109408913"/>
<feature type="transmembrane region" description="Helical" evidence="13">
    <location>
        <begin position="44"/>
        <end position="65"/>
    </location>
</feature>
<name>A0A023EKI3_AEDAL</name>
<evidence type="ECO:0000256" key="11">
    <source>
        <dbReference type="ARBA" id="ARBA00023136"/>
    </source>
</evidence>
<keyword evidence="6 13" id="KW-0762">Sugar transport</keyword>
<dbReference type="InterPro" id="IPR004316">
    <property type="entry name" value="SWEET_rpt"/>
</dbReference>
<sequence length="232" mass="25895">MAPFDYLSMKDMLASSATISTVLQFLTGSVICHRYIRKKSTGETSAFPFVSGFLSCSLWLKYGLLSEEHTIIFVNTIGSALFFAYVIIYFTFSVNKRTVVRQFLAVCCFILACSVYTKYESDSEVALRVIGLICCGVGVLFFASPLTVLAQVIRTKNTESLPFPIIVSSFFVSLQWFVYGMLIEDSFIQIPNLLGCILSSIQLLLYAIYPNRKLYSDGGPSYQPLRSDANVL</sequence>
<keyword evidence="5" id="KW-1003">Cell membrane</keyword>
<dbReference type="FunFam" id="1.20.1280.290:FF:000004">
    <property type="entry name" value="Sugar transporter SWEET"/>
    <property type="match status" value="1"/>
</dbReference>
<dbReference type="PANTHER" id="PTHR10791:SF112">
    <property type="entry name" value="SUGAR TRANSPORTER SWEET1"/>
    <property type="match status" value="1"/>
</dbReference>
<evidence type="ECO:0000256" key="3">
    <source>
        <dbReference type="ARBA" id="ARBA00007809"/>
    </source>
</evidence>
<dbReference type="VEuPathDB" id="VectorBase:AALF017788"/>
<evidence type="ECO:0000256" key="4">
    <source>
        <dbReference type="ARBA" id="ARBA00022448"/>
    </source>
</evidence>
<dbReference type="Proteomes" id="UP000069940">
    <property type="component" value="Unassembled WGS sequence"/>
</dbReference>
<dbReference type="RefSeq" id="XP_029728819.1">
    <property type="nucleotide sequence ID" value="XM_029872959.2"/>
</dbReference>
<evidence type="ECO:0000256" key="2">
    <source>
        <dbReference type="ARBA" id="ARBA00004653"/>
    </source>
</evidence>
<evidence type="ECO:0000256" key="13">
    <source>
        <dbReference type="RuleBase" id="RU910715"/>
    </source>
</evidence>
<reference evidence="15" key="3">
    <citation type="submission" date="2025-05" db="UniProtKB">
        <authorList>
            <consortium name="EnsemblMetazoa"/>
        </authorList>
    </citation>
    <scope>IDENTIFICATION</scope>
    <source>
        <strain evidence="15">Foshan</strain>
    </source>
</reference>
<dbReference type="PANTHER" id="PTHR10791">
    <property type="entry name" value="RAG1-ACTIVATING PROTEIN 1"/>
    <property type="match status" value="1"/>
</dbReference>
<evidence type="ECO:0000256" key="9">
    <source>
        <dbReference type="ARBA" id="ARBA00022989"/>
    </source>
</evidence>
<keyword evidence="7 13" id="KW-0812">Transmembrane</keyword>
<dbReference type="KEGG" id="aalb:109418469"/>
<comment type="function">
    <text evidence="12">Mediates both low-affinity uptake and efflux of sugar across the membrane.</text>
</comment>
<proteinExistence type="evidence at transcript level"/>
<dbReference type="Gene3D" id="1.20.1280.290">
    <property type="match status" value="2"/>
</dbReference>
<comment type="similarity">
    <text evidence="3 13">Belongs to the SWEET sugar transporter family.</text>
</comment>
<evidence type="ECO:0000313" key="15">
    <source>
        <dbReference type="EnsemblMetazoa" id="AALFPA23_022171.P32835"/>
    </source>
</evidence>
<dbReference type="GO" id="GO:0005886">
    <property type="term" value="C:plasma membrane"/>
    <property type="evidence" value="ECO:0007669"/>
    <property type="project" value="UniProtKB-SubCell"/>
</dbReference>
<dbReference type="InterPro" id="IPR047664">
    <property type="entry name" value="SWEET"/>
</dbReference>
<evidence type="ECO:0000256" key="5">
    <source>
        <dbReference type="ARBA" id="ARBA00022475"/>
    </source>
</evidence>
<dbReference type="VEuPathDB" id="VectorBase:AALC636_007811"/>
<reference evidence="16" key="2">
    <citation type="journal article" date="2015" name="Proc. Natl. Acad. Sci. U.S.A.">
        <title>Genome sequence of the Asian Tiger mosquito, Aedes albopictus, reveals insights into its biology, genetics, and evolution.</title>
        <authorList>
            <person name="Chen X.G."/>
            <person name="Jiang X."/>
            <person name="Gu J."/>
            <person name="Xu M."/>
            <person name="Wu Y."/>
            <person name="Deng Y."/>
            <person name="Zhang C."/>
            <person name="Bonizzoni M."/>
            <person name="Dermauw W."/>
            <person name="Vontas J."/>
            <person name="Armbruster P."/>
            <person name="Huang X."/>
            <person name="Yang Y."/>
            <person name="Zhang H."/>
            <person name="He W."/>
            <person name="Peng H."/>
            <person name="Liu Y."/>
            <person name="Wu K."/>
            <person name="Chen J."/>
            <person name="Lirakis M."/>
            <person name="Topalis P."/>
            <person name="Van Leeuwen T."/>
            <person name="Hall A.B."/>
            <person name="Jiang X."/>
            <person name="Thorpe C."/>
            <person name="Mueller R.L."/>
            <person name="Sun C."/>
            <person name="Waterhouse R.M."/>
            <person name="Yan G."/>
            <person name="Tu Z.J."/>
            <person name="Fang X."/>
            <person name="James A.A."/>
        </authorList>
    </citation>
    <scope>NUCLEOTIDE SEQUENCE [LARGE SCALE GENOMIC DNA]</scope>
    <source>
        <strain evidence="16">Foshan</strain>
    </source>
</reference>
<evidence type="ECO:0000256" key="6">
    <source>
        <dbReference type="ARBA" id="ARBA00022597"/>
    </source>
</evidence>
<dbReference type="AlphaFoldDB" id="A0A023EKI3"/>
<evidence type="ECO:0000256" key="7">
    <source>
        <dbReference type="ARBA" id="ARBA00022692"/>
    </source>
</evidence>
<feature type="transmembrane region" description="Helical" evidence="13">
    <location>
        <begin position="99"/>
        <end position="119"/>
    </location>
</feature>
<keyword evidence="4 13" id="KW-0813">Transport</keyword>
<keyword evidence="11 13" id="KW-0472">Membrane</keyword>
<dbReference type="EMBL" id="GAPW01003943">
    <property type="protein sequence ID" value="JAC09655.1"/>
    <property type="molecule type" value="mRNA"/>
</dbReference>
<feature type="transmembrane region" description="Helical" evidence="13">
    <location>
        <begin position="125"/>
        <end position="149"/>
    </location>
</feature>
<keyword evidence="10" id="KW-0333">Golgi apparatus</keyword>
<dbReference type="VEuPathDB" id="VectorBase:AALFPA_046547"/>
<organism evidence="14">
    <name type="scientific">Aedes albopictus</name>
    <name type="common">Asian tiger mosquito</name>
    <name type="synonym">Stegomyia albopicta</name>
    <dbReference type="NCBI Taxonomy" id="7160"/>
    <lineage>
        <taxon>Eukaryota</taxon>
        <taxon>Metazoa</taxon>
        <taxon>Ecdysozoa</taxon>
        <taxon>Arthropoda</taxon>
        <taxon>Hexapoda</taxon>
        <taxon>Insecta</taxon>
        <taxon>Pterygota</taxon>
        <taxon>Neoptera</taxon>
        <taxon>Endopterygota</taxon>
        <taxon>Diptera</taxon>
        <taxon>Nematocera</taxon>
        <taxon>Culicoidea</taxon>
        <taxon>Culicidae</taxon>
        <taxon>Culicinae</taxon>
        <taxon>Aedini</taxon>
        <taxon>Aedes</taxon>
        <taxon>Stegomyia</taxon>
    </lineage>
</organism>
<dbReference type="GO" id="GO:0051119">
    <property type="term" value="F:sugar transmembrane transporter activity"/>
    <property type="evidence" value="ECO:0007669"/>
    <property type="project" value="InterPro"/>
</dbReference>
<dbReference type="OMA" id="CSLWLRY"/>
<comment type="function">
    <text evidence="13">Mediates sugar transport across membranes.</text>
</comment>
<feature type="transmembrane region" description="Helical" evidence="13">
    <location>
        <begin position="71"/>
        <end position="92"/>
    </location>
</feature>
<feature type="transmembrane region" description="Helical" evidence="13">
    <location>
        <begin position="12"/>
        <end position="32"/>
    </location>
</feature>
<reference evidence="14" key="1">
    <citation type="journal article" date="2014" name="PLoS Negl. Trop. Dis.">
        <title>Identification and characterization of seminal fluid proteins in the Asian tiger mosquito, Aedes albopictus.</title>
        <authorList>
            <person name="Boes K.E."/>
            <person name="Ribeiro J.M."/>
            <person name="Wong A."/>
            <person name="Harrington L.C."/>
            <person name="Wolfner M.F."/>
            <person name="Sirot L.K."/>
        </authorList>
    </citation>
    <scope>NUCLEOTIDE SEQUENCE</scope>
    <source>
        <tissue evidence="14">Reproductive organs</tissue>
    </source>
</reference>
<keyword evidence="8" id="KW-0677">Repeat</keyword>
<accession>A0A023EKI3</accession>
<protein>
    <recommendedName>
        <fullName evidence="13">Sugar transporter SWEET</fullName>
    </recommendedName>
</protein>
<dbReference type="VEuPathDB" id="VectorBase:AALFPA_068535"/>
<dbReference type="OrthoDB" id="409725at2759"/>
<evidence type="ECO:0000256" key="12">
    <source>
        <dbReference type="ARBA" id="ARBA00055578"/>
    </source>
</evidence>
<evidence type="ECO:0000256" key="8">
    <source>
        <dbReference type="ARBA" id="ARBA00022737"/>
    </source>
</evidence>
<dbReference type="EnsemblMetazoa" id="AALFPA23_022171.R32835">
    <property type="protein sequence ID" value="AALFPA23_022171.P32835"/>
    <property type="gene ID" value="AALFPA23_022171"/>
</dbReference>
<evidence type="ECO:0000256" key="1">
    <source>
        <dbReference type="ARBA" id="ARBA00004651"/>
    </source>
</evidence>
<feature type="transmembrane region" description="Helical" evidence="13">
    <location>
        <begin position="161"/>
        <end position="182"/>
    </location>
</feature>
<dbReference type="GO" id="GO:0000139">
    <property type="term" value="C:Golgi membrane"/>
    <property type="evidence" value="ECO:0007669"/>
    <property type="project" value="UniProtKB-SubCell"/>
</dbReference>
<dbReference type="KEGG" id="aalb:109408913"/>
<dbReference type="VEuPathDB" id="VectorBase:AALC636_031230"/>
<dbReference type="Pfam" id="PF03083">
    <property type="entry name" value="MtN3_slv"/>
    <property type="match status" value="2"/>
</dbReference>
<keyword evidence="16" id="KW-1185">Reference proteome</keyword>
<feature type="transmembrane region" description="Helical" evidence="13">
    <location>
        <begin position="188"/>
        <end position="209"/>
    </location>
</feature>
<comment type="subcellular location">
    <subcellularLocation>
        <location evidence="1 13">Cell membrane</location>
        <topology evidence="1 13">Multi-pass membrane protein</topology>
    </subcellularLocation>
    <subcellularLocation>
        <location evidence="2">Golgi apparatus membrane</location>
        <topology evidence="2">Multi-pass membrane protein</topology>
    </subcellularLocation>
</comment>
<dbReference type="CTD" id="35773"/>
<evidence type="ECO:0000313" key="14">
    <source>
        <dbReference type="EMBL" id="JAC09655.1"/>
    </source>
</evidence>
<dbReference type="FunFam" id="1.20.1280.290:FF:000010">
    <property type="entry name" value="Sugar transporter SWEET"/>
    <property type="match status" value="1"/>
</dbReference>
<evidence type="ECO:0000256" key="10">
    <source>
        <dbReference type="ARBA" id="ARBA00023034"/>
    </source>
</evidence>
<evidence type="ECO:0000313" key="16">
    <source>
        <dbReference type="Proteomes" id="UP000069940"/>
    </source>
</evidence>